<dbReference type="InterPro" id="IPR032639">
    <property type="entry name" value="Tex_YqgF"/>
</dbReference>
<name>A0ABQ0FQ72_APOSI</name>
<sequence>MPSLRRRAKIQAENAEPTDECSFFSELSSGSEEDNKDDSIWEPQRKVPRNHRQPVSKASKRKQGPRVKKSLQQADDVSKDVAVKEELPSQGALTNSPVAIADADLEEKNRKLHMTKTLKTAAKKQRNPVQRAKKRLKVDEEASQVSPFEGGGSTVETPSTSACADVCKKEENEDSFTFEQSPSKRIRTESCPQGRPAKVPDGASHIKEEVEMNWDIVQVLSERTNIEPWVCTNIIRLFNDDNTIPFIVRYRKELINNLDADFLREIRQTLDELRDVAKKVHSRIQKLTKDGKMSEGLLQALLNCKTFEELEHVSAPYKTGSKGTKAQRAKQLGLEGAAWTLLENPGQLNLLSYIKPDVKGLSELKDIETGVQHILADMIAKDKDTLDFIRDLCKRRYICIQSSLAKVSSKKVNEKEVDKFQLYQNFSCNIRNIHHHQILAINRGENLKILTVKVNISDGIKNEFCRWCIQNRWRPRGFARPELMKILHNSLDDSFKRLIVPLLCREFRASLTSDAEKQSVMMFGQNLRQLLLTSPVPGRTLMGVDPGYKHGCKLAIISPTSCSTVVIGNGTACRETEAYFADLIMKNYFAPLDVVYCIVSEAGASIYSVSPEANKEMPGLDPNLRSAVSIARRVQDPLAELVKFDPKHIGVGMYQHLAVLKLIPGLEVEVGVEEVECLRASSSSSRDQLRRLASPSDCAHDVSQTLLKATLDSVVEECVSFVGVDINICSEVLLRHIAGLNANRAKNIIEWREKNGPFINREQLKKVKGLGPKSFQQCAGFVRINQDYIRTFCSQHTDSSGQNQEAAMITNEKLGKKKNKADVTLIPNPLDQTCIHPESYDIAVRFLSFIGGTLCEIGKPEIQQKISVSLGKEGVEKTAERLQTTAHTLQVIIDGLSQPDTFDIRTGGESEPTVEPPGSASDYAETPGSASDCAETSGSASDCGETPGSASDYAETPGSASDRAETPGSASDRAETPGTASDCAETPGTASDYAETPGSASDRAETPGTASDCAETPGSASDCAETPGSASDCAETPGSASDCAETPGSASDCAETPGTASDCAETPGSASDCGASRQQYFDKPDFKRSIVCLEDLQVGTVLTGKVENATLFGVFVDIGVGKAGLIPIRFITEAKLSKTKRRRSLGLGPGEKVEVKVLSVDIPRSRISLDLLRVL</sequence>
<feature type="region of interest" description="Disordered" evidence="2">
    <location>
        <begin position="899"/>
        <end position="1060"/>
    </location>
</feature>
<gene>
    <name evidence="4" type="ORF">APTSU1_001662200</name>
</gene>
<dbReference type="PANTHER" id="PTHR10724:SF10">
    <property type="entry name" value="S1 RNA-BINDING DOMAIN-CONTAINING PROTEIN 1"/>
    <property type="match status" value="1"/>
</dbReference>
<feature type="region of interest" description="Disordered" evidence="2">
    <location>
        <begin position="119"/>
        <end position="159"/>
    </location>
</feature>
<dbReference type="InterPro" id="IPR010994">
    <property type="entry name" value="RuvA_2-like"/>
</dbReference>
<reference evidence="4 5" key="1">
    <citation type="submission" date="2024-08" db="EMBL/GenBank/DDBJ databases">
        <title>The draft genome of Apodemus speciosus.</title>
        <authorList>
            <person name="Nabeshima K."/>
            <person name="Suzuki S."/>
            <person name="Onuma M."/>
        </authorList>
    </citation>
    <scope>NUCLEOTIDE SEQUENCE [LARGE SCALE GENOMIC DNA]</scope>
    <source>
        <strain evidence="4">IB14-021</strain>
    </source>
</reference>
<dbReference type="SMART" id="SM00316">
    <property type="entry name" value="S1"/>
    <property type="match status" value="1"/>
</dbReference>
<dbReference type="PROSITE" id="PS50126">
    <property type="entry name" value="S1"/>
    <property type="match status" value="1"/>
</dbReference>
<dbReference type="EMBL" id="BAAFST010000017">
    <property type="protein sequence ID" value="GAB1301384.1"/>
    <property type="molecule type" value="Genomic_DNA"/>
</dbReference>
<dbReference type="CDD" id="cd05685">
    <property type="entry name" value="S1_Tex"/>
    <property type="match status" value="1"/>
</dbReference>
<evidence type="ECO:0000256" key="1">
    <source>
        <dbReference type="SAM" id="Coils"/>
    </source>
</evidence>
<evidence type="ECO:0000313" key="4">
    <source>
        <dbReference type="EMBL" id="GAB1301384.1"/>
    </source>
</evidence>
<organism evidence="4 5">
    <name type="scientific">Apodemus speciosus</name>
    <name type="common">Large Japanese field mouse</name>
    <dbReference type="NCBI Taxonomy" id="105296"/>
    <lineage>
        <taxon>Eukaryota</taxon>
        <taxon>Metazoa</taxon>
        <taxon>Chordata</taxon>
        <taxon>Craniata</taxon>
        <taxon>Vertebrata</taxon>
        <taxon>Euteleostomi</taxon>
        <taxon>Mammalia</taxon>
        <taxon>Eutheria</taxon>
        <taxon>Euarchontoglires</taxon>
        <taxon>Glires</taxon>
        <taxon>Rodentia</taxon>
        <taxon>Myomorpha</taxon>
        <taxon>Muroidea</taxon>
        <taxon>Muridae</taxon>
        <taxon>Murinae</taxon>
        <taxon>Apodemus</taxon>
    </lineage>
</organism>
<feature type="compositionally biased region" description="Basic residues" evidence="2">
    <location>
        <begin position="46"/>
        <end position="69"/>
    </location>
</feature>
<dbReference type="Gene3D" id="1.10.150.310">
    <property type="entry name" value="Tex RuvX-like domain-like"/>
    <property type="match status" value="1"/>
</dbReference>
<dbReference type="SUPFAM" id="SSF50249">
    <property type="entry name" value="Nucleic acid-binding proteins"/>
    <property type="match status" value="1"/>
</dbReference>
<dbReference type="Proteomes" id="UP001623349">
    <property type="component" value="Unassembled WGS sequence"/>
</dbReference>
<feature type="coiled-coil region" evidence="1">
    <location>
        <begin position="263"/>
        <end position="290"/>
    </location>
</feature>
<comment type="caution">
    <text evidence="4">The sequence shown here is derived from an EMBL/GenBank/DDBJ whole genome shotgun (WGS) entry which is preliminary data.</text>
</comment>
<dbReference type="Gene3D" id="2.40.50.140">
    <property type="entry name" value="Nucleic acid-binding proteins"/>
    <property type="match status" value="1"/>
</dbReference>
<feature type="domain" description="S1 motif" evidence="3">
    <location>
        <begin position="1099"/>
        <end position="1172"/>
    </location>
</feature>
<proteinExistence type="predicted"/>
<accession>A0ABQ0FQ72</accession>
<dbReference type="InterPro" id="IPR012340">
    <property type="entry name" value="NA-bd_OB-fold"/>
</dbReference>
<dbReference type="SUPFAM" id="SSF53098">
    <property type="entry name" value="Ribonuclease H-like"/>
    <property type="match status" value="1"/>
</dbReference>
<evidence type="ECO:0000256" key="2">
    <source>
        <dbReference type="SAM" id="MobiDB-lite"/>
    </source>
</evidence>
<dbReference type="Gene3D" id="1.10.10.650">
    <property type="entry name" value="RuvA domain 2-like"/>
    <property type="match status" value="1"/>
</dbReference>
<dbReference type="InterPro" id="IPR018974">
    <property type="entry name" value="Tex-like_N"/>
</dbReference>
<dbReference type="SUPFAM" id="SSF47781">
    <property type="entry name" value="RuvA domain 2-like"/>
    <property type="match status" value="2"/>
</dbReference>
<dbReference type="Pfam" id="PF12836">
    <property type="entry name" value="HHH_3"/>
    <property type="match status" value="1"/>
</dbReference>
<evidence type="ECO:0000313" key="5">
    <source>
        <dbReference type="Proteomes" id="UP001623349"/>
    </source>
</evidence>
<feature type="region of interest" description="Disordered" evidence="2">
    <location>
        <begin position="1"/>
        <end position="100"/>
    </location>
</feature>
<feature type="compositionally biased region" description="Basic and acidic residues" evidence="2">
    <location>
        <begin position="76"/>
        <end position="87"/>
    </location>
</feature>
<dbReference type="InterPro" id="IPR044146">
    <property type="entry name" value="S1_Tex"/>
</dbReference>
<dbReference type="SMART" id="SM00732">
    <property type="entry name" value="YqgFc"/>
    <property type="match status" value="1"/>
</dbReference>
<dbReference type="InterPro" id="IPR006641">
    <property type="entry name" value="YqgF/RNaseH-like_dom"/>
</dbReference>
<keyword evidence="5" id="KW-1185">Reference proteome</keyword>
<feature type="region of interest" description="Disordered" evidence="2">
    <location>
        <begin position="174"/>
        <end position="201"/>
    </location>
</feature>
<dbReference type="Gene3D" id="1.10.3500.10">
    <property type="entry name" value="Tex N-terminal region-like"/>
    <property type="match status" value="3"/>
</dbReference>
<evidence type="ECO:0000259" key="3">
    <source>
        <dbReference type="PROSITE" id="PS50126"/>
    </source>
</evidence>
<dbReference type="Pfam" id="PF22706">
    <property type="entry name" value="Tex_central_region"/>
    <property type="match status" value="1"/>
</dbReference>
<dbReference type="InterPro" id="IPR003029">
    <property type="entry name" value="S1_domain"/>
</dbReference>
<dbReference type="Gene3D" id="3.30.420.140">
    <property type="entry name" value="YqgF/RNase H-like domain"/>
    <property type="match status" value="2"/>
</dbReference>
<feature type="compositionally biased region" description="Basic residues" evidence="2">
    <location>
        <begin position="119"/>
        <end position="136"/>
    </location>
</feature>
<dbReference type="Pfam" id="PF17674">
    <property type="entry name" value="HHH_9"/>
    <property type="match status" value="1"/>
</dbReference>
<dbReference type="Pfam" id="PF16921">
    <property type="entry name" value="Tex_YqgF"/>
    <property type="match status" value="1"/>
</dbReference>
<dbReference type="SUPFAM" id="SSF158832">
    <property type="entry name" value="Tex N-terminal region-like"/>
    <property type="match status" value="1"/>
</dbReference>
<dbReference type="Pfam" id="PF09371">
    <property type="entry name" value="Tex_N"/>
    <property type="match status" value="1"/>
</dbReference>
<dbReference type="InterPro" id="IPR050437">
    <property type="entry name" value="Ribos_protein_bS1-like"/>
</dbReference>
<dbReference type="Pfam" id="PF00575">
    <property type="entry name" value="S1"/>
    <property type="match status" value="1"/>
</dbReference>
<dbReference type="InterPro" id="IPR037027">
    <property type="entry name" value="YqgF/RNaseH-like_dom_sf"/>
</dbReference>
<dbReference type="PANTHER" id="PTHR10724">
    <property type="entry name" value="30S RIBOSOMAL PROTEIN S1"/>
    <property type="match status" value="1"/>
</dbReference>
<dbReference type="InterPro" id="IPR023323">
    <property type="entry name" value="Tex-like_dom_sf"/>
</dbReference>
<dbReference type="InterPro" id="IPR055179">
    <property type="entry name" value="Tex-like_central_region"/>
</dbReference>
<protein>
    <submittedName>
        <fullName evidence="4">S1 RNA-binding domain-containing protein 1</fullName>
    </submittedName>
</protein>
<dbReference type="InterPro" id="IPR012337">
    <property type="entry name" value="RNaseH-like_sf"/>
</dbReference>
<keyword evidence="1" id="KW-0175">Coiled coil</keyword>
<dbReference type="InterPro" id="IPR023319">
    <property type="entry name" value="Tex-like_HTH_dom_sf"/>
</dbReference>
<feature type="compositionally biased region" description="Low complexity" evidence="2">
    <location>
        <begin position="20"/>
        <end position="30"/>
    </location>
</feature>
<dbReference type="InterPro" id="IPR041692">
    <property type="entry name" value="HHH_9"/>
</dbReference>